<evidence type="ECO:0000256" key="8">
    <source>
        <dbReference type="SAM" id="Phobius"/>
    </source>
</evidence>
<dbReference type="GO" id="GO:0005737">
    <property type="term" value="C:cytoplasm"/>
    <property type="evidence" value="ECO:0007669"/>
    <property type="project" value="UniProtKB-ARBA"/>
</dbReference>
<reference evidence="9" key="1">
    <citation type="journal article" date="2020" name="Nature">
        <title>Giant virus diversity and host interactions through global metagenomics.</title>
        <authorList>
            <person name="Schulz F."/>
            <person name="Roux S."/>
            <person name="Paez-Espino D."/>
            <person name="Jungbluth S."/>
            <person name="Walsh D.A."/>
            <person name="Denef V.J."/>
            <person name="McMahon K.D."/>
            <person name="Konstantinidis K.T."/>
            <person name="Eloe-Fadrosh E.A."/>
            <person name="Kyrpides N.C."/>
            <person name="Woyke T."/>
        </authorList>
    </citation>
    <scope>NUCLEOTIDE SEQUENCE</scope>
    <source>
        <strain evidence="9">GVMAG-M-3300023174-104</strain>
    </source>
</reference>
<feature type="region of interest" description="Disordered" evidence="7">
    <location>
        <begin position="128"/>
        <end position="150"/>
    </location>
</feature>
<keyword evidence="5 8" id="KW-1133">Transmembrane helix</keyword>
<dbReference type="InterPro" id="IPR023271">
    <property type="entry name" value="Aquaporin-like"/>
</dbReference>
<evidence type="ECO:0000313" key="9">
    <source>
        <dbReference type="EMBL" id="QHT09964.1"/>
    </source>
</evidence>
<evidence type="ECO:0000256" key="5">
    <source>
        <dbReference type="ARBA" id="ARBA00022989"/>
    </source>
</evidence>
<feature type="compositionally biased region" description="Low complexity" evidence="7">
    <location>
        <begin position="129"/>
        <end position="150"/>
    </location>
</feature>
<dbReference type="PANTHER" id="PTHR45665:SF9">
    <property type="entry name" value="AQUAPORIN-8"/>
    <property type="match status" value="1"/>
</dbReference>
<feature type="transmembrane region" description="Helical" evidence="8">
    <location>
        <begin position="79"/>
        <end position="97"/>
    </location>
</feature>
<feature type="transmembrane region" description="Helical" evidence="8">
    <location>
        <begin position="39"/>
        <end position="59"/>
    </location>
</feature>
<comment type="subcellular location">
    <subcellularLocation>
        <location evidence="1">Endomembrane system</location>
        <topology evidence="1">Multi-pass membrane protein</topology>
    </subcellularLocation>
</comment>
<dbReference type="GO" id="GO:0016020">
    <property type="term" value="C:membrane"/>
    <property type="evidence" value="ECO:0007669"/>
    <property type="project" value="InterPro"/>
</dbReference>
<evidence type="ECO:0000256" key="4">
    <source>
        <dbReference type="ARBA" id="ARBA00022737"/>
    </source>
</evidence>
<dbReference type="Gene3D" id="1.20.1080.10">
    <property type="entry name" value="Glycerol uptake facilitator protein"/>
    <property type="match status" value="1"/>
</dbReference>
<proteinExistence type="predicted"/>
<name>A0A6C0D1I6_9ZZZZ</name>
<keyword evidence="2" id="KW-0813">Transport</keyword>
<keyword evidence="6 8" id="KW-0472">Membrane</keyword>
<organism evidence="9">
    <name type="scientific">viral metagenome</name>
    <dbReference type="NCBI Taxonomy" id="1070528"/>
    <lineage>
        <taxon>unclassified sequences</taxon>
        <taxon>metagenomes</taxon>
        <taxon>organismal metagenomes</taxon>
    </lineage>
</organism>
<dbReference type="Pfam" id="PF00230">
    <property type="entry name" value="MIP"/>
    <property type="match status" value="1"/>
</dbReference>
<dbReference type="GO" id="GO:0015250">
    <property type="term" value="F:water channel activity"/>
    <property type="evidence" value="ECO:0007669"/>
    <property type="project" value="TreeGrafter"/>
</dbReference>
<dbReference type="InterPro" id="IPR000425">
    <property type="entry name" value="MIP"/>
</dbReference>
<dbReference type="PANTHER" id="PTHR45665">
    <property type="entry name" value="AQUAPORIN-8"/>
    <property type="match status" value="1"/>
</dbReference>
<evidence type="ECO:0000256" key="1">
    <source>
        <dbReference type="ARBA" id="ARBA00004127"/>
    </source>
</evidence>
<evidence type="ECO:0000256" key="6">
    <source>
        <dbReference type="ARBA" id="ARBA00023136"/>
    </source>
</evidence>
<evidence type="ECO:0008006" key="10">
    <source>
        <dbReference type="Google" id="ProtNLM"/>
    </source>
</evidence>
<protein>
    <recommendedName>
        <fullName evidence="10">Major intrinsic protein</fullName>
    </recommendedName>
</protein>
<keyword evidence="4" id="KW-0677">Repeat</keyword>
<dbReference type="AlphaFoldDB" id="A0A6C0D1I6"/>
<dbReference type="EMBL" id="MN739518">
    <property type="protein sequence ID" value="QHT09964.1"/>
    <property type="molecule type" value="Genomic_DNA"/>
</dbReference>
<feature type="transmembrane region" description="Helical" evidence="8">
    <location>
        <begin position="12"/>
        <end position="32"/>
    </location>
</feature>
<accession>A0A6C0D1I6</accession>
<sequence>MKKNNVDNLETINVYSLFAEYVGMFIFITIVLMHSENPIAIGVGLTAVILCFGNISGGHFNPVVTTTSFLNNKINTNTFLLYLLAQFLGGITAWYFIKHWTHRSTSISEKSYPTSSNIDALPPPLSKFPTSSSVGLTPSLSTTSSLSPSK</sequence>
<dbReference type="GO" id="GO:0012505">
    <property type="term" value="C:endomembrane system"/>
    <property type="evidence" value="ECO:0007669"/>
    <property type="project" value="UniProtKB-SubCell"/>
</dbReference>
<dbReference type="GO" id="GO:0019755">
    <property type="term" value="P:one-carbon compound transport"/>
    <property type="evidence" value="ECO:0007669"/>
    <property type="project" value="UniProtKB-ARBA"/>
</dbReference>
<dbReference type="SUPFAM" id="SSF81338">
    <property type="entry name" value="Aquaporin-like"/>
    <property type="match status" value="1"/>
</dbReference>
<evidence type="ECO:0000256" key="3">
    <source>
        <dbReference type="ARBA" id="ARBA00022692"/>
    </source>
</evidence>
<evidence type="ECO:0000256" key="2">
    <source>
        <dbReference type="ARBA" id="ARBA00022448"/>
    </source>
</evidence>
<keyword evidence="3 8" id="KW-0812">Transmembrane</keyword>
<evidence type="ECO:0000256" key="7">
    <source>
        <dbReference type="SAM" id="MobiDB-lite"/>
    </source>
</evidence>
<dbReference type="InterPro" id="IPR034294">
    <property type="entry name" value="Aquaporin_transptr"/>
</dbReference>